<sequence>MKLWRYGNNGLPADFLQFRSPATCADEFVHRRFGIAFRSIASLSLPINAAAGLSTGAIAAESLPRLWHLQTVGPRALQNHFITFASVVRHAGAAPSFASRRCLVGAGVSGRHADAVGHSHDRRMNDSTRQLASGELAAANRTSVASWQPQFVGSRDVLPWPPSPLPPLPIAAADVDDAEPADDGRPRCRS</sequence>
<reference evidence="3" key="1">
    <citation type="submission" date="2016-11" db="UniProtKB">
        <authorList>
            <consortium name="WormBaseParasite"/>
        </authorList>
    </citation>
    <scope>IDENTIFICATION</scope>
</reference>
<accession>A0A1I8F9W0</accession>
<dbReference type="Proteomes" id="UP000095280">
    <property type="component" value="Unplaced"/>
</dbReference>
<evidence type="ECO:0000313" key="3">
    <source>
        <dbReference type="WBParaSite" id="maker-unitig_26302-snap-gene-0.3-mRNA-1"/>
    </source>
</evidence>
<feature type="region of interest" description="Disordered" evidence="1">
    <location>
        <begin position="162"/>
        <end position="190"/>
    </location>
</feature>
<name>A0A1I8F9W0_9PLAT</name>
<dbReference type="AlphaFoldDB" id="A0A1I8F9W0"/>
<protein>
    <submittedName>
        <fullName evidence="3">Uncharacterized protein</fullName>
    </submittedName>
</protein>
<dbReference type="WBParaSite" id="maker-unitig_26302-snap-gene-0.3-mRNA-1">
    <property type="protein sequence ID" value="maker-unitig_26302-snap-gene-0.3-mRNA-1"/>
    <property type="gene ID" value="maker-unitig_26302-snap-gene-0.3"/>
</dbReference>
<evidence type="ECO:0000256" key="1">
    <source>
        <dbReference type="SAM" id="MobiDB-lite"/>
    </source>
</evidence>
<keyword evidence="2" id="KW-1185">Reference proteome</keyword>
<organism evidence="2 3">
    <name type="scientific">Macrostomum lignano</name>
    <dbReference type="NCBI Taxonomy" id="282301"/>
    <lineage>
        <taxon>Eukaryota</taxon>
        <taxon>Metazoa</taxon>
        <taxon>Spiralia</taxon>
        <taxon>Lophotrochozoa</taxon>
        <taxon>Platyhelminthes</taxon>
        <taxon>Rhabditophora</taxon>
        <taxon>Macrostomorpha</taxon>
        <taxon>Macrostomida</taxon>
        <taxon>Macrostomidae</taxon>
        <taxon>Macrostomum</taxon>
    </lineage>
</organism>
<proteinExistence type="predicted"/>
<evidence type="ECO:0000313" key="2">
    <source>
        <dbReference type="Proteomes" id="UP000095280"/>
    </source>
</evidence>